<organism evidence="2 3">
    <name type="scientific">Rangifer tarandus platyrhynchus</name>
    <name type="common">Svalbard reindeer</name>
    <dbReference type="NCBI Taxonomy" id="3082113"/>
    <lineage>
        <taxon>Eukaryota</taxon>
        <taxon>Metazoa</taxon>
        <taxon>Chordata</taxon>
        <taxon>Craniata</taxon>
        <taxon>Vertebrata</taxon>
        <taxon>Euteleostomi</taxon>
        <taxon>Mammalia</taxon>
        <taxon>Eutheria</taxon>
        <taxon>Laurasiatheria</taxon>
        <taxon>Artiodactyla</taxon>
        <taxon>Ruminantia</taxon>
        <taxon>Pecora</taxon>
        <taxon>Cervidae</taxon>
        <taxon>Odocoileinae</taxon>
        <taxon>Rangifer</taxon>
    </lineage>
</organism>
<keyword evidence="3" id="KW-1185">Reference proteome</keyword>
<feature type="compositionally biased region" description="Basic and acidic residues" evidence="1">
    <location>
        <begin position="116"/>
        <end position="144"/>
    </location>
</feature>
<protein>
    <submittedName>
        <fullName evidence="2">Uncharacterized protein</fullName>
    </submittedName>
</protein>
<evidence type="ECO:0000313" key="2">
    <source>
        <dbReference type="EMBL" id="CAI9171946.1"/>
    </source>
</evidence>
<reference evidence="2" key="1">
    <citation type="submission" date="2023-04" db="EMBL/GenBank/DDBJ databases">
        <authorList>
            <consortium name="ELIXIR-Norway"/>
        </authorList>
    </citation>
    <scope>NUCLEOTIDE SEQUENCE [LARGE SCALE GENOMIC DNA]</scope>
</reference>
<feature type="region of interest" description="Disordered" evidence="1">
    <location>
        <begin position="84"/>
        <end position="145"/>
    </location>
</feature>
<gene>
    <name evidence="2" type="ORF">MRATA1EN1_LOCUS20908</name>
</gene>
<evidence type="ECO:0000313" key="3">
    <source>
        <dbReference type="Proteomes" id="UP001176941"/>
    </source>
</evidence>
<sequence>MVTLSSTCSQHYQLHLIIWRLCVTGRQLGPPGAGAQGAWGGPAAASGAAGCRAGRASFSGWFHIPQEAVEPESRYIVGGVQEGESEHCRAPSVRAQKEVTQSRFGHAASVKASHRASWDQKAEKDAASPPEVERMRTEREDREPPAFCKINLLSLPVSSMPQIHEWR</sequence>
<proteinExistence type="predicted"/>
<evidence type="ECO:0000256" key="1">
    <source>
        <dbReference type="SAM" id="MobiDB-lite"/>
    </source>
</evidence>
<dbReference type="Proteomes" id="UP001176941">
    <property type="component" value="Chromosome 31"/>
</dbReference>
<dbReference type="EMBL" id="OX459967">
    <property type="protein sequence ID" value="CAI9171946.1"/>
    <property type="molecule type" value="Genomic_DNA"/>
</dbReference>
<accession>A0ABN8ZIC8</accession>
<name>A0ABN8ZIC8_RANTA</name>